<dbReference type="GeneID" id="96609323"/>
<evidence type="ECO:0000313" key="4">
    <source>
        <dbReference type="Proteomes" id="UP000030300"/>
    </source>
</evidence>
<dbReference type="AlphaFoldDB" id="A0A0C5XLK8"/>
<accession>A0A0C5XLK8</accession>
<dbReference type="Pfam" id="PF10739">
    <property type="entry name" value="DUF2550"/>
    <property type="match status" value="1"/>
</dbReference>
<dbReference type="OrthoDB" id="4793422at2"/>
<dbReference type="HOGENOM" id="CLU_122300_1_0_11"/>
<dbReference type="KEGG" id="psim:KR76_10500"/>
<proteinExistence type="predicted"/>
<dbReference type="RefSeq" id="WP_052138463.1">
    <property type="nucleotide sequence ID" value="NZ_BJMC01000008.1"/>
</dbReference>
<dbReference type="InterPro" id="IPR019675">
    <property type="entry name" value="DUF2550"/>
</dbReference>
<evidence type="ECO:0000313" key="5">
    <source>
        <dbReference type="Proteomes" id="UP000449906"/>
    </source>
</evidence>
<dbReference type="EMBL" id="CP009896">
    <property type="protein sequence ID" value="AJR18332.1"/>
    <property type="molecule type" value="Genomic_DNA"/>
</dbReference>
<sequence>MTWWEWLLDACGALLLLCVLYGAGLIVRRRLLSRNGGTFELSHRYRMDTPERGWVLGLGRYSGERLEWFRVFTLSRRPKRSWRRDELKYDGRREPLGAEQASLYPDHLVIRCQSPQGPVELAMSVSSLTGFQSWLEARPPGTDWNRVKGSGPS</sequence>
<feature type="transmembrane region" description="Helical" evidence="1">
    <location>
        <begin position="6"/>
        <end position="27"/>
    </location>
</feature>
<keyword evidence="4" id="KW-1185">Reference proteome</keyword>
<dbReference type="Proteomes" id="UP000030300">
    <property type="component" value="Chromosome"/>
</dbReference>
<protein>
    <submittedName>
        <fullName evidence="3">DUF2550 family protein</fullName>
    </submittedName>
    <submittedName>
        <fullName evidence="2">Putative secreted/membrane protein</fullName>
    </submittedName>
</protein>
<keyword evidence="1" id="KW-1133">Transmembrane helix</keyword>
<evidence type="ECO:0000256" key="1">
    <source>
        <dbReference type="SAM" id="Phobius"/>
    </source>
</evidence>
<name>A0A0C5XLK8_NOCSI</name>
<evidence type="ECO:0000313" key="2">
    <source>
        <dbReference type="EMBL" id="AJR18332.1"/>
    </source>
</evidence>
<keyword evidence="1" id="KW-0812">Transmembrane</keyword>
<dbReference type="EMBL" id="WBVM01000002">
    <property type="protein sequence ID" value="KAB2808862.1"/>
    <property type="molecule type" value="Genomic_DNA"/>
</dbReference>
<gene>
    <name evidence="3" type="ORF">F9L07_17410</name>
    <name evidence="2" type="ORF">KR76_10500</name>
</gene>
<reference evidence="2 4" key="1">
    <citation type="journal article" date="2015" name="Genome Announc.">
        <title>Complete Genome Sequence of Steroid-Transforming Nocardioides simplex VKM Ac-2033D.</title>
        <authorList>
            <person name="Shtratnikova V.Y."/>
            <person name="Schelkunov M.I."/>
            <person name="Pekov Y.A."/>
            <person name="Fokina V.V."/>
            <person name="Logacheva M.D."/>
            <person name="Sokolov S.L."/>
            <person name="Bragin E.Y."/>
            <person name="Ashapkin V.V."/>
            <person name="Donova M.V."/>
        </authorList>
    </citation>
    <scope>NUCLEOTIDE SEQUENCE [LARGE SCALE GENOMIC DNA]</scope>
    <source>
        <strain evidence="2 4">VKM Ac-2033D</strain>
    </source>
</reference>
<organism evidence="2 4">
    <name type="scientific">Nocardioides simplex</name>
    <name type="common">Arthrobacter simplex</name>
    <dbReference type="NCBI Taxonomy" id="2045"/>
    <lineage>
        <taxon>Bacteria</taxon>
        <taxon>Bacillati</taxon>
        <taxon>Actinomycetota</taxon>
        <taxon>Actinomycetes</taxon>
        <taxon>Propionibacteriales</taxon>
        <taxon>Nocardioidaceae</taxon>
        <taxon>Pimelobacter</taxon>
    </lineage>
</organism>
<reference evidence="3 5" key="2">
    <citation type="submission" date="2019-09" db="EMBL/GenBank/DDBJ databases">
        <title>Pimelobacter sp. isolated from Paulinella.</title>
        <authorList>
            <person name="Jeong S.E."/>
        </authorList>
    </citation>
    <scope>NUCLEOTIDE SEQUENCE [LARGE SCALE GENOMIC DNA]</scope>
    <source>
        <strain evidence="3 5">Pch-N</strain>
    </source>
</reference>
<dbReference type="Proteomes" id="UP000449906">
    <property type="component" value="Unassembled WGS sequence"/>
</dbReference>
<dbReference type="STRING" id="2045.KR76_10500"/>
<evidence type="ECO:0000313" key="3">
    <source>
        <dbReference type="EMBL" id="KAB2808862.1"/>
    </source>
</evidence>
<keyword evidence="1" id="KW-0472">Membrane</keyword>